<proteinExistence type="predicted"/>
<keyword evidence="2" id="KW-1185">Reference proteome</keyword>
<protein>
    <submittedName>
        <fullName evidence="1">Uncharacterized protein</fullName>
    </submittedName>
</protein>
<sequence length="105" mass="12277">MVSSEVPNSYDYNIKKPFHFDANWTIVEECNMIVRDIWAQSSGGEVRLSLGDKFAKCRVLMEDWQSNNGAAKIRKRIQWIEKKLCRLWKGQIDVAKQTERKDVEA</sequence>
<gene>
    <name evidence="1" type="ORF">Salat_1438400</name>
</gene>
<name>A0AAE1YAU1_9LAMI</name>
<accession>A0AAE1YAU1</accession>
<comment type="caution">
    <text evidence="1">The sequence shown here is derived from an EMBL/GenBank/DDBJ whole genome shotgun (WGS) entry which is preliminary data.</text>
</comment>
<dbReference type="AlphaFoldDB" id="A0AAE1YAU1"/>
<reference evidence="1" key="2">
    <citation type="journal article" date="2024" name="Plant">
        <title>Genomic evolution and insights into agronomic trait innovations of Sesamum species.</title>
        <authorList>
            <person name="Miao H."/>
            <person name="Wang L."/>
            <person name="Qu L."/>
            <person name="Liu H."/>
            <person name="Sun Y."/>
            <person name="Le M."/>
            <person name="Wang Q."/>
            <person name="Wei S."/>
            <person name="Zheng Y."/>
            <person name="Lin W."/>
            <person name="Duan Y."/>
            <person name="Cao H."/>
            <person name="Xiong S."/>
            <person name="Wang X."/>
            <person name="Wei L."/>
            <person name="Li C."/>
            <person name="Ma Q."/>
            <person name="Ju M."/>
            <person name="Zhao R."/>
            <person name="Li G."/>
            <person name="Mu C."/>
            <person name="Tian Q."/>
            <person name="Mei H."/>
            <person name="Zhang T."/>
            <person name="Gao T."/>
            <person name="Zhang H."/>
        </authorList>
    </citation>
    <scope>NUCLEOTIDE SEQUENCE</scope>
    <source>
        <strain evidence="1">3651</strain>
    </source>
</reference>
<dbReference type="EMBL" id="JACGWO010000005">
    <property type="protein sequence ID" value="KAK4426697.1"/>
    <property type="molecule type" value="Genomic_DNA"/>
</dbReference>
<reference evidence="1" key="1">
    <citation type="submission" date="2020-06" db="EMBL/GenBank/DDBJ databases">
        <authorList>
            <person name="Li T."/>
            <person name="Hu X."/>
            <person name="Zhang T."/>
            <person name="Song X."/>
            <person name="Zhang H."/>
            <person name="Dai N."/>
            <person name="Sheng W."/>
            <person name="Hou X."/>
            <person name="Wei L."/>
        </authorList>
    </citation>
    <scope>NUCLEOTIDE SEQUENCE</scope>
    <source>
        <strain evidence="1">3651</strain>
        <tissue evidence="1">Leaf</tissue>
    </source>
</reference>
<evidence type="ECO:0000313" key="2">
    <source>
        <dbReference type="Proteomes" id="UP001293254"/>
    </source>
</evidence>
<organism evidence="1 2">
    <name type="scientific">Sesamum alatum</name>
    <dbReference type="NCBI Taxonomy" id="300844"/>
    <lineage>
        <taxon>Eukaryota</taxon>
        <taxon>Viridiplantae</taxon>
        <taxon>Streptophyta</taxon>
        <taxon>Embryophyta</taxon>
        <taxon>Tracheophyta</taxon>
        <taxon>Spermatophyta</taxon>
        <taxon>Magnoliopsida</taxon>
        <taxon>eudicotyledons</taxon>
        <taxon>Gunneridae</taxon>
        <taxon>Pentapetalae</taxon>
        <taxon>asterids</taxon>
        <taxon>lamiids</taxon>
        <taxon>Lamiales</taxon>
        <taxon>Pedaliaceae</taxon>
        <taxon>Sesamum</taxon>
    </lineage>
</organism>
<evidence type="ECO:0000313" key="1">
    <source>
        <dbReference type="EMBL" id="KAK4426697.1"/>
    </source>
</evidence>
<dbReference type="Proteomes" id="UP001293254">
    <property type="component" value="Unassembled WGS sequence"/>
</dbReference>